<dbReference type="InterPro" id="IPR003838">
    <property type="entry name" value="ABC3_permease_C"/>
</dbReference>
<evidence type="ECO:0008006" key="12">
    <source>
        <dbReference type="Google" id="ProtNLM"/>
    </source>
</evidence>
<keyword evidence="6 7" id="KW-0472">Membrane</keyword>
<dbReference type="GO" id="GO:0044874">
    <property type="term" value="P:lipoprotein localization to outer membrane"/>
    <property type="evidence" value="ECO:0007669"/>
    <property type="project" value="TreeGrafter"/>
</dbReference>
<dbReference type="InterPro" id="IPR025857">
    <property type="entry name" value="MacB_PCD"/>
</dbReference>
<evidence type="ECO:0000256" key="1">
    <source>
        <dbReference type="ARBA" id="ARBA00004651"/>
    </source>
</evidence>
<evidence type="ECO:0000256" key="4">
    <source>
        <dbReference type="ARBA" id="ARBA00022692"/>
    </source>
</evidence>
<evidence type="ECO:0000256" key="7">
    <source>
        <dbReference type="SAM" id="Phobius"/>
    </source>
</evidence>
<evidence type="ECO:0000313" key="11">
    <source>
        <dbReference type="Proteomes" id="UP000252147"/>
    </source>
</evidence>
<comment type="caution">
    <text evidence="10">The sequence shown here is derived from an EMBL/GenBank/DDBJ whole genome shotgun (WGS) entry which is preliminary data.</text>
</comment>
<feature type="transmembrane region" description="Helical" evidence="7">
    <location>
        <begin position="371"/>
        <end position="390"/>
    </location>
</feature>
<dbReference type="PANTHER" id="PTHR30489">
    <property type="entry name" value="LIPOPROTEIN-RELEASING SYSTEM TRANSMEMBRANE PROTEIN LOLE"/>
    <property type="match status" value="1"/>
</dbReference>
<evidence type="ECO:0000259" key="9">
    <source>
        <dbReference type="Pfam" id="PF12704"/>
    </source>
</evidence>
<dbReference type="EMBL" id="QOPD01000007">
    <property type="protein sequence ID" value="RCL37740.1"/>
    <property type="molecule type" value="Genomic_DNA"/>
</dbReference>
<evidence type="ECO:0000313" key="10">
    <source>
        <dbReference type="EMBL" id="RCL37740.1"/>
    </source>
</evidence>
<evidence type="ECO:0000259" key="8">
    <source>
        <dbReference type="Pfam" id="PF02687"/>
    </source>
</evidence>
<keyword evidence="5 7" id="KW-1133">Transmembrane helix</keyword>
<reference evidence="10 11" key="1">
    <citation type="journal article" date="2018" name="Microbiome">
        <title>Fine metagenomic profile of the Mediterranean stratified and mixed water columns revealed by assembly and recruitment.</title>
        <authorList>
            <person name="Haro-Moreno J.M."/>
            <person name="Lopez-Perez M."/>
            <person name="De La Torre J.R."/>
            <person name="Picazo A."/>
            <person name="Camacho A."/>
            <person name="Rodriguez-Valera F."/>
        </authorList>
    </citation>
    <scope>NUCLEOTIDE SEQUENCE [LARGE SCALE GENOMIC DNA]</scope>
    <source>
        <strain evidence="10">MED-G83</strain>
    </source>
</reference>
<gene>
    <name evidence="10" type="ORF">DBW97_04180</name>
</gene>
<proteinExistence type="inferred from homology"/>
<comment type="similarity">
    <text evidence="2">Belongs to the ABC-4 integral membrane protein family. LolC/E subfamily.</text>
</comment>
<keyword evidence="3" id="KW-1003">Cell membrane</keyword>
<dbReference type="AlphaFoldDB" id="A0A368BKA4"/>
<feature type="transmembrane region" description="Helical" evidence="7">
    <location>
        <begin position="311"/>
        <end position="334"/>
    </location>
</feature>
<protein>
    <recommendedName>
        <fullName evidence="12">Lipoprotein-releasing system transmembrane subunit LolC</fullName>
    </recommendedName>
</protein>
<organism evidence="10 11">
    <name type="scientific">SAR86 cluster bacterium</name>
    <dbReference type="NCBI Taxonomy" id="2030880"/>
    <lineage>
        <taxon>Bacteria</taxon>
        <taxon>Pseudomonadati</taxon>
        <taxon>Pseudomonadota</taxon>
        <taxon>Gammaproteobacteria</taxon>
        <taxon>SAR86 cluster</taxon>
    </lineage>
</organism>
<feature type="transmembrane region" description="Helical" evidence="7">
    <location>
        <begin position="264"/>
        <end position="284"/>
    </location>
</feature>
<evidence type="ECO:0000256" key="6">
    <source>
        <dbReference type="ARBA" id="ARBA00023136"/>
    </source>
</evidence>
<feature type="domain" description="MacB-like periplasmic core" evidence="9">
    <location>
        <begin position="25"/>
        <end position="232"/>
    </location>
</feature>
<comment type="subcellular location">
    <subcellularLocation>
        <location evidence="1">Cell membrane</location>
        <topology evidence="1">Multi-pass membrane protein</topology>
    </subcellularLocation>
</comment>
<dbReference type="PANTHER" id="PTHR30489:SF0">
    <property type="entry name" value="LIPOPROTEIN-RELEASING SYSTEM TRANSMEMBRANE PROTEIN LOLE"/>
    <property type="match status" value="1"/>
</dbReference>
<name>A0A368BKA4_9GAMM</name>
<accession>A0A368BKA4</accession>
<evidence type="ECO:0000256" key="2">
    <source>
        <dbReference type="ARBA" id="ARBA00005236"/>
    </source>
</evidence>
<feature type="transmembrane region" description="Helical" evidence="7">
    <location>
        <begin position="20"/>
        <end position="46"/>
    </location>
</feature>
<dbReference type="GO" id="GO:0098797">
    <property type="term" value="C:plasma membrane protein complex"/>
    <property type="evidence" value="ECO:0007669"/>
    <property type="project" value="TreeGrafter"/>
</dbReference>
<evidence type="ECO:0000256" key="3">
    <source>
        <dbReference type="ARBA" id="ARBA00022475"/>
    </source>
</evidence>
<feature type="domain" description="ABC3 transporter permease C-terminal" evidence="8">
    <location>
        <begin position="267"/>
        <end position="398"/>
    </location>
</feature>
<dbReference type="Proteomes" id="UP000252147">
    <property type="component" value="Unassembled WGS sequence"/>
</dbReference>
<dbReference type="Pfam" id="PF02687">
    <property type="entry name" value="FtsX"/>
    <property type="match status" value="1"/>
</dbReference>
<keyword evidence="4 7" id="KW-0812">Transmembrane</keyword>
<dbReference type="Pfam" id="PF12704">
    <property type="entry name" value="MacB_PCD"/>
    <property type="match status" value="1"/>
</dbReference>
<sequence>MIDFVSKLSLSYLFKPGTKHLSVLTVFTSLGIAIGTAVVIIVISVMNGFQDELRTRILGAIPHLTFEKPGGFADIDQVRATVNQNSNVVDSQEFFIAQSILSSPDTTRGVMIKGTDENEISIIADNIIEGNLDALDASNNIILGDALAFELGTLPGDTVSLVVSNQMNPLANIPRVISLKVSGLFSVGSEIDQNYALIGTDAFRKAFRPTNGAGIEIQLRDVFTTEQTASELLADLDLGSYVKVSSWDQSYGSLFRATQLERTMVSLLMSLILLIAIFSMLISINSLVKDKRSEIAILRTIGYSKWDIQRVFLQLIAFIGIFGVVFGNIIGIAFSNNITEFFQFLASVFDISLMNTYYVDYFPSRVEFNEVLLINFSTLLILFVFGYIPARVAANTEPAKIINQE</sequence>
<dbReference type="InterPro" id="IPR051447">
    <property type="entry name" value="Lipoprotein-release_system"/>
</dbReference>
<evidence type="ECO:0000256" key="5">
    <source>
        <dbReference type="ARBA" id="ARBA00022989"/>
    </source>
</evidence>